<dbReference type="PANTHER" id="PTHR22683:SF41">
    <property type="entry name" value="DNA TRANSLOCASE FTSK"/>
    <property type="match status" value="1"/>
</dbReference>
<organism evidence="3 4">
    <name type="scientific">Streptomyces lincolnensis</name>
    <dbReference type="NCBI Taxonomy" id="1915"/>
    <lineage>
        <taxon>Bacteria</taxon>
        <taxon>Bacillati</taxon>
        <taxon>Actinomycetota</taxon>
        <taxon>Actinomycetes</taxon>
        <taxon>Kitasatosporales</taxon>
        <taxon>Streptomycetaceae</taxon>
        <taxon>Streptomyces</taxon>
    </lineage>
</organism>
<evidence type="ECO:0000313" key="4">
    <source>
        <dbReference type="Proteomes" id="UP000092598"/>
    </source>
</evidence>
<keyword evidence="2" id="KW-1133">Transmembrane helix</keyword>
<dbReference type="Proteomes" id="UP000092598">
    <property type="component" value="Chromosome"/>
</dbReference>
<evidence type="ECO:0000256" key="2">
    <source>
        <dbReference type="SAM" id="Phobius"/>
    </source>
</evidence>
<dbReference type="RefSeq" id="WP_182449220.1">
    <property type="nucleotide sequence ID" value="NZ_CP016438.1"/>
</dbReference>
<feature type="compositionally biased region" description="Basic and acidic residues" evidence="1">
    <location>
        <begin position="51"/>
        <end position="65"/>
    </location>
</feature>
<protein>
    <submittedName>
        <fullName evidence="3">Uncharacterized protein</fullName>
    </submittedName>
</protein>
<dbReference type="KEGG" id="sls:SLINC_5733"/>
<feature type="transmembrane region" description="Helical" evidence="2">
    <location>
        <begin position="191"/>
        <end position="212"/>
    </location>
</feature>
<keyword evidence="2" id="KW-0812">Transmembrane</keyword>
<dbReference type="AlphaFoldDB" id="A0A1B1MHF3"/>
<proteinExistence type="predicted"/>
<dbReference type="EMBL" id="CP016438">
    <property type="protein sequence ID" value="ANS67957.1"/>
    <property type="molecule type" value="Genomic_DNA"/>
</dbReference>
<accession>A0A1B1MHF3</accession>
<evidence type="ECO:0000256" key="1">
    <source>
        <dbReference type="SAM" id="MobiDB-lite"/>
    </source>
</evidence>
<dbReference type="InterPro" id="IPR050206">
    <property type="entry name" value="FtsK/SpoIIIE/SftA"/>
</dbReference>
<dbReference type="STRING" id="1915.SLINC_5733"/>
<feature type="region of interest" description="Disordered" evidence="1">
    <location>
        <begin position="1"/>
        <end position="83"/>
    </location>
</feature>
<feature type="compositionally biased region" description="Basic and acidic residues" evidence="1">
    <location>
        <begin position="32"/>
        <end position="43"/>
    </location>
</feature>
<keyword evidence="4" id="KW-1185">Reference proteome</keyword>
<dbReference type="Gene3D" id="3.40.50.300">
    <property type="entry name" value="P-loop containing nucleotide triphosphate hydrolases"/>
    <property type="match status" value="1"/>
</dbReference>
<reference evidence="3 4" key="1">
    <citation type="submission" date="2016-07" db="EMBL/GenBank/DDBJ databases">
        <title>Enhancement of antibiotic productionsby engineered nitrateutilization in actinobacteria.</title>
        <authorList>
            <person name="Meng S.C."/>
        </authorList>
    </citation>
    <scope>NUCLEOTIDE SEQUENCE [LARGE SCALE GENOMIC DNA]</scope>
    <source>
        <strain evidence="3 4">NRRL 2936</strain>
    </source>
</reference>
<gene>
    <name evidence="3" type="ORF">SLINC_5733</name>
</gene>
<dbReference type="PANTHER" id="PTHR22683">
    <property type="entry name" value="SPORULATION PROTEIN RELATED"/>
    <property type="match status" value="1"/>
</dbReference>
<evidence type="ECO:0000313" key="3">
    <source>
        <dbReference type="EMBL" id="ANS67957.1"/>
    </source>
</evidence>
<sequence>MKHPDDDNELFNRLEAEMAADSDAPSGGEVVDLDKARSARAESPDPAARPGADRSADSASDRSAEESADPDAPVTVDQSGVKAAGPGYLGRLAGARRRAVVPVWLRSTAELKTATAWVARHYAHSVGYHALRTPVYAARLTLQAPSGAAKFVGGTMRWVADREGEPVRLAAVRREDAAEYLKLSRQRDGRVRLRTLVSVLALFVGLGTALAIYVLAPAWLMAVSVSAVVMALGFAGGQADDPVIHRAVELPKATKLTSDIVLRALGALGIPAINQAQSKGRDGFEFTAPITRDGPGWRAQGNLPYGVTVTDVIERRDRLASGLRRPLGCVWPEAVPDEHTGHLVLWVGDQDMNKAKKPAWPLLKSGSVDLFKPVAYGTDQRGRWIEVTLMYIAGVIGAIPRMGKTFLLRLLLLIAALDPRAELHTYDMKGTGDLDPVGNAVSHRHAAGDDDEAILYALNDWRALREELRRRTKVIRSLPRDICPESKVTSALADKRSLGLHPIVMGVDECQVLFEHPEHGKEFEEIGTDLVKRGPACGIVLVLATQRPDAKALPTGISANASARWCLKVMGQLENDMVLGTSAYKRGVRATMFAWGDKGIHYFVGEGSDARIVSSVYVDAPGADAIAARARRAREKAGLLSGHALGEAPEPVTSGYDLLADILAVVPADEPKVWSETVVARLAELRPDIYDGWDAEGLAAALKPHGVTTGQVWGKTESGKGANRRGIERARIASVIAERDGKRDAG</sequence>
<keyword evidence="2" id="KW-0472">Membrane</keyword>
<dbReference type="SUPFAM" id="SSF52540">
    <property type="entry name" value="P-loop containing nucleoside triphosphate hydrolases"/>
    <property type="match status" value="1"/>
</dbReference>
<dbReference type="PATRIC" id="fig|1915.4.peg.6351"/>
<dbReference type="InterPro" id="IPR027417">
    <property type="entry name" value="P-loop_NTPase"/>
</dbReference>
<feature type="transmembrane region" description="Helical" evidence="2">
    <location>
        <begin position="218"/>
        <end position="236"/>
    </location>
</feature>
<name>A0A1B1MHF3_STRLN</name>